<dbReference type="Proteomes" id="UP000243459">
    <property type="component" value="Chromosome 1"/>
</dbReference>
<dbReference type="EMBL" id="CM007381">
    <property type="protein sequence ID" value="ONK79982.1"/>
    <property type="molecule type" value="Genomic_DNA"/>
</dbReference>
<evidence type="ECO:0000313" key="2">
    <source>
        <dbReference type="EMBL" id="ONK79982.1"/>
    </source>
</evidence>
<evidence type="ECO:0000256" key="1">
    <source>
        <dbReference type="SAM" id="MobiDB-lite"/>
    </source>
</evidence>
<reference evidence="3" key="1">
    <citation type="journal article" date="2017" name="Nat. Commun.">
        <title>The asparagus genome sheds light on the origin and evolution of a young Y chromosome.</title>
        <authorList>
            <person name="Harkess A."/>
            <person name="Zhou J."/>
            <person name="Xu C."/>
            <person name="Bowers J.E."/>
            <person name="Van der Hulst R."/>
            <person name="Ayyampalayam S."/>
            <person name="Mercati F."/>
            <person name="Riccardi P."/>
            <person name="McKain M.R."/>
            <person name="Kakrana A."/>
            <person name="Tang H."/>
            <person name="Ray J."/>
            <person name="Groenendijk J."/>
            <person name="Arikit S."/>
            <person name="Mathioni S.M."/>
            <person name="Nakano M."/>
            <person name="Shan H."/>
            <person name="Telgmann-Rauber A."/>
            <person name="Kanno A."/>
            <person name="Yue Z."/>
            <person name="Chen H."/>
            <person name="Li W."/>
            <person name="Chen Y."/>
            <person name="Xu X."/>
            <person name="Zhang Y."/>
            <person name="Luo S."/>
            <person name="Chen H."/>
            <person name="Gao J."/>
            <person name="Mao Z."/>
            <person name="Pires J.C."/>
            <person name="Luo M."/>
            <person name="Kudrna D."/>
            <person name="Wing R.A."/>
            <person name="Meyers B.C."/>
            <person name="Yi K."/>
            <person name="Kong H."/>
            <person name="Lavrijsen P."/>
            <person name="Sunseri F."/>
            <person name="Falavigna A."/>
            <person name="Ye Y."/>
            <person name="Leebens-Mack J.H."/>
            <person name="Chen G."/>
        </authorList>
    </citation>
    <scope>NUCLEOTIDE SEQUENCE [LARGE SCALE GENOMIC DNA]</scope>
    <source>
        <strain evidence="3">cv. DH0086</strain>
    </source>
</reference>
<proteinExistence type="predicted"/>
<feature type="region of interest" description="Disordered" evidence="1">
    <location>
        <begin position="1"/>
        <end position="76"/>
    </location>
</feature>
<keyword evidence="3" id="KW-1185">Reference proteome</keyword>
<sequence>MDIDLNSAALASGRREAKNLRPPTRSEITQDREHRTPSKSASRSAAQGLFKKGGRRSASSVGPDRRHQRLPPGGKTLYLLQPVCLKRPDRLLEPGPLFSVGPRRSSVNCAAAVEEREERRRRRRTGRGRRRVIGGRRRGLRRWALTS</sequence>
<dbReference type="Gramene" id="ONK79982">
    <property type="protein sequence ID" value="ONK79982"/>
    <property type="gene ID" value="A4U43_C01F12500"/>
</dbReference>
<accession>A0A5P1FPD9</accession>
<protein>
    <submittedName>
        <fullName evidence="2">Uncharacterized protein</fullName>
    </submittedName>
</protein>
<evidence type="ECO:0000313" key="3">
    <source>
        <dbReference type="Proteomes" id="UP000243459"/>
    </source>
</evidence>
<name>A0A5P1FPD9_ASPOF</name>
<gene>
    <name evidence="2" type="ORF">A4U43_C01F12500</name>
</gene>
<organism evidence="2 3">
    <name type="scientific">Asparagus officinalis</name>
    <name type="common">Garden asparagus</name>
    <dbReference type="NCBI Taxonomy" id="4686"/>
    <lineage>
        <taxon>Eukaryota</taxon>
        <taxon>Viridiplantae</taxon>
        <taxon>Streptophyta</taxon>
        <taxon>Embryophyta</taxon>
        <taxon>Tracheophyta</taxon>
        <taxon>Spermatophyta</taxon>
        <taxon>Magnoliopsida</taxon>
        <taxon>Liliopsida</taxon>
        <taxon>Asparagales</taxon>
        <taxon>Asparagaceae</taxon>
        <taxon>Asparagoideae</taxon>
        <taxon>Asparagus</taxon>
    </lineage>
</organism>
<dbReference type="AlphaFoldDB" id="A0A5P1FPD9"/>